<keyword evidence="4" id="KW-1185">Reference proteome</keyword>
<organism evidence="3 4">
    <name type="scientific">Wuchereria bancrofti</name>
    <dbReference type="NCBI Taxonomy" id="6293"/>
    <lineage>
        <taxon>Eukaryota</taxon>
        <taxon>Metazoa</taxon>
        <taxon>Ecdysozoa</taxon>
        <taxon>Nematoda</taxon>
        <taxon>Chromadorea</taxon>
        <taxon>Rhabditida</taxon>
        <taxon>Spirurina</taxon>
        <taxon>Spiruromorpha</taxon>
        <taxon>Filarioidea</taxon>
        <taxon>Onchocercidae</taxon>
        <taxon>Wuchereria</taxon>
    </lineage>
</organism>
<keyword evidence="2" id="KW-0472">Membrane</keyword>
<dbReference type="InParanoid" id="A0A3P7EHT9"/>
<feature type="region of interest" description="Disordered" evidence="1">
    <location>
        <begin position="1"/>
        <end position="28"/>
    </location>
</feature>
<proteinExistence type="predicted"/>
<evidence type="ECO:0000313" key="4">
    <source>
        <dbReference type="Proteomes" id="UP000270924"/>
    </source>
</evidence>
<evidence type="ECO:0000256" key="1">
    <source>
        <dbReference type="SAM" id="MobiDB-lite"/>
    </source>
</evidence>
<feature type="compositionally biased region" description="Basic and acidic residues" evidence="1">
    <location>
        <begin position="17"/>
        <end position="28"/>
    </location>
</feature>
<keyword evidence="2" id="KW-1133">Transmembrane helix</keyword>
<reference evidence="3 4" key="1">
    <citation type="submission" date="2018-11" db="EMBL/GenBank/DDBJ databases">
        <authorList>
            <consortium name="Pathogen Informatics"/>
        </authorList>
    </citation>
    <scope>NUCLEOTIDE SEQUENCE [LARGE SCALE GENOMIC DNA]</scope>
</reference>
<name>A0A3P7EHT9_WUCBA</name>
<feature type="compositionally biased region" description="Basic and acidic residues" evidence="1">
    <location>
        <begin position="1"/>
        <end position="10"/>
    </location>
</feature>
<sequence>MVHQDQRDEIVYGVSKENQDHRDPKDHLDHKDFQVRMVMTEIKVLLEHKDHLDQQVNQDRMVRQVSVVQWVHQEHQEVMHPIAHVHQDVPPSRDPCNDCNISQLFYSCRFTNIIISALKFTLLLFTSFFVIKIKLNNFRNSKII</sequence>
<evidence type="ECO:0000313" key="3">
    <source>
        <dbReference type="EMBL" id="VDM15947.1"/>
    </source>
</evidence>
<dbReference type="AlphaFoldDB" id="A0A3P7EHT9"/>
<dbReference type="EMBL" id="UYWW01008670">
    <property type="protein sequence ID" value="VDM15947.1"/>
    <property type="molecule type" value="Genomic_DNA"/>
</dbReference>
<accession>A0A3P7EHT9</accession>
<dbReference type="Proteomes" id="UP000270924">
    <property type="component" value="Unassembled WGS sequence"/>
</dbReference>
<protein>
    <submittedName>
        <fullName evidence="3">Uncharacterized protein</fullName>
    </submittedName>
</protein>
<evidence type="ECO:0000256" key="2">
    <source>
        <dbReference type="SAM" id="Phobius"/>
    </source>
</evidence>
<feature type="transmembrane region" description="Helical" evidence="2">
    <location>
        <begin position="110"/>
        <end position="131"/>
    </location>
</feature>
<gene>
    <name evidence="3" type="ORF">WBA_LOCUS9186</name>
</gene>
<keyword evidence="2" id="KW-0812">Transmembrane</keyword>